<evidence type="ECO:0000313" key="3">
    <source>
        <dbReference type="Proteomes" id="UP000794436"/>
    </source>
</evidence>
<proteinExistence type="predicted"/>
<organism evidence="2 3">
    <name type="scientific">Pythium oligandrum</name>
    <name type="common">Mycoparasitic fungus</name>
    <dbReference type="NCBI Taxonomy" id="41045"/>
    <lineage>
        <taxon>Eukaryota</taxon>
        <taxon>Sar</taxon>
        <taxon>Stramenopiles</taxon>
        <taxon>Oomycota</taxon>
        <taxon>Peronosporomycetes</taxon>
        <taxon>Pythiales</taxon>
        <taxon>Pythiaceae</taxon>
        <taxon>Pythium</taxon>
    </lineage>
</organism>
<keyword evidence="3" id="KW-1185">Reference proteome</keyword>
<name>A0A8K1FET3_PYTOL</name>
<evidence type="ECO:0000256" key="1">
    <source>
        <dbReference type="SAM" id="MobiDB-lite"/>
    </source>
</evidence>
<dbReference type="PANTHER" id="PTHR35796:SF3">
    <property type="entry name" value="BHLH DOMAIN-CONTAINING PROTEIN"/>
    <property type="match status" value="1"/>
</dbReference>
<reference evidence="2" key="1">
    <citation type="submission" date="2019-03" db="EMBL/GenBank/DDBJ databases">
        <title>Long read genome sequence of the mycoparasitic Pythium oligandrum ATCC 38472 isolated from sugarbeet rhizosphere.</title>
        <authorList>
            <person name="Gaulin E."/>
        </authorList>
    </citation>
    <scope>NUCLEOTIDE SEQUENCE</scope>
    <source>
        <strain evidence="2">ATCC 38472_TT</strain>
    </source>
</reference>
<feature type="region of interest" description="Disordered" evidence="1">
    <location>
        <begin position="57"/>
        <end position="109"/>
    </location>
</feature>
<gene>
    <name evidence="2" type="ORF">Poli38472_011862</name>
</gene>
<protein>
    <submittedName>
        <fullName evidence="2">Uncharacterized protein</fullName>
    </submittedName>
</protein>
<feature type="compositionally biased region" description="Low complexity" evidence="1">
    <location>
        <begin position="62"/>
        <end position="87"/>
    </location>
</feature>
<accession>A0A8K1FET3</accession>
<dbReference type="EMBL" id="SPLM01000112">
    <property type="protein sequence ID" value="TMW58274.1"/>
    <property type="molecule type" value="Genomic_DNA"/>
</dbReference>
<dbReference type="Proteomes" id="UP000794436">
    <property type="component" value="Unassembled WGS sequence"/>
</dbReference>
<dbReference type="AlphaFoldDB" id="A0A8K1FET3"/>
<evidence type="ECO:0000313" key="2">
    <source>
        <dbReference type="EMBL" id="TMW58274.1"/>
    </source>
</evidence>
<sequence>MTTLAEELALFGGDMTHEETLNAALAMIDEFDFDPSDSLTQTLVANDELLAQSELFLRELPSDSSSPSSPSTSATAGTSSPGDASATDSVDEAETDAHSSQPKRRQTKREQLIELRTTVQHLESKLDELRESKRSPDDELWKAIVTTQLMERQRAEKENARLRSMLDEHVNATQHLEQALFRKRPSPEPVDQTSSETESSGTAKRVRSRKGISHLDDPAIEKELLGIVDTMYADVEKILNSRILKGATGDRRRVSEIRADESTGGTILEAVDARIYPFEYQATAEIMWQMSADLIDPNVTLIQERVDEEEGLITRFFEQEVDLMTWQGQFRVKVVGRRFVEKERIIHIACMLMDPVELGGKRVDGLCIRRRVLDVVEAAPVSQLINPERPGTLKRSYIVVEPGVYDPQMPDEERREGVGLLTKFALLSGKMKCKEKHQYLENRLVDCLGKMTLNDDEQPAAERSDVLKRRYHDDTVV</sequence>
<feature type="compositionally biased region" description="Polar residues" evidence="1">
    <location>
        <begin position="191"/>
        <end position="202"/>
    </location>
</feature>
<dbReference type="PANTHER" id="PTHR35796">
    <property type="entry name" value="HYPOTHETICAL CYTOSOLIC PROTEIN"/>
    <property type="match status" value="1"/>
</dbReference>
<feature type="region of interest" description="Disordered" evidence="1">
    <location>
        <begin position="178"/>
        <end position="210"/>
    </location>
</feature>
<comment type="caution">
    <text evidence="2">The sequence shown here is derived from an EMBL/GenBank/DDBJ whole genome shotgun (WGS) entry which is preliminary data.</text>
</comment>